<reference evidence="2" key="1">
    <citation type="submission" date="2018-03" db="EMBL/GenBank/DDBJ databases">
        <title>Bacteriophage NCPPB3778 and a type I-E CRISPR drive the evolution of the US Biological Select Agent, Rathayibacter toxicus.</title>
        <authorList>
            <person name="Davis E.W.II."/>
            <person name="Tabima J.F."/>
            <person name="Weisberg A.J."/>
            <person name="Dantas Lopes L."/>
            <person name="Wiseman M.S."/>
            <person name="Wiseman M.S."/>
            <person name="Pupko T."/>
            <person name="Belcher M.S."/>
            <person name="Sechler A.J."/>
            <person name="Tancos M.A."/>
            <person name="Schroeder B.K."/>
            <person name="Murray T.D."/>
            <person name="Luster D.G."/>
            <person name="Schneider W.L."/>
            <person name="Rogers E."/>
            <person name="Andreote F.D."/>
            <person name="Grunwald N.J."/>
            <person name="Putnam M.L."/>
            <person name="Chang J.H."/>
        </authorList>
    </citation>
    <scope>NUCLEOTIDE SEQUENCE [LARGE SCALE GENOMIC DNA]</scope>
    <source>
        <strain evidence="2">DSM 15932</strain>
    </source>
</reference>
<dbReference type="AlphaFoldDB" id="A0A3Q9UR85"/>
<organism evidence="1 2">
    <name type="scientific">Rathayibacter festucae DSM 15932</name>
    <dbReference type="NCBI Taxonomy" id="1328866"/>
    <lineage>
        <taxon>Bacteria</taxon>
        <taxon>Bacillati</taxon>
        <taxon>Actinomycetota</taxon>
        <taxon>Actinomycetes</taxon>
        <taxon>Micrococcales</taxon>
        <taxon>Microbacteriaceae</taxon>
        <taxon>Rathayibacter</taxon>
    </lineage>
</organism>
<protein>
    <submittedName>
        <fullName evidence="1">Uncharacterized protein</fullName>
    </submittedName>
</protein>
<gene>
    <name evidence="1" type="ORF">C1I64_05020</name>
</gene>
<evidence type="ECO:0000313" key="2">
    <source>
        <dbReference type="Proteomes" id="UP000285317"/>
    </source>
</evidence>
<accession>A0A3Q9UR85</accession>
<sequence>MATSGAPLEGRHVRFIRYTRTRDGWTSETVHGRLEGHTPAIWQLRVVDELRELPRDEWALYRP</sequence>
<name>A0A3Q9UR85_9MICO</name>
<dbReference type="KEGG" id="rfs:C1I64_05020"/>
<evidence type="ECO:0000313" key="1">
    <source>
        <dbReference type="EMBL" id="AZZ51465.1"/>
    </source>
</evidence>
<dbReference type="RefSeq" id="WP_123445744.1">
    <property type="nucleotide sequence ID" value="NZ_CP028137.1"/>
</dbReference>
<proteinExistence type="predicted"/>
<dbReference type="EMBL" id="CP028137">
    <property type="protein sequence ID" value="AZZ51465.1"/>
    <property type="molecule type" value="Genomic_DNA"/>
</dbReference>
<dbReference type="Proteomes" id="UP000285317">
    <property type="component" value="Chromosome"/>
</dbReference>